<keyword evidence="4 5" id="KW-0648">Protein biosynthesis</keyword>
<evidence type="ECO:0000256" key="1">
    <source>
        <dbReference type="ARBA" id="ARBA00010699"/>
    </source>
</evidence>
<dbReference type="PROSITE" id="PS00373">
    <property type="entry name" value="GART"/>
    <property type="match status" value="1"/>
</dbReference>
<dbReference type="InterPro" id="IPR044135">
    <property type="entry name" value="Met-tRNA-FMT_C"/>
</dbReference>
<comment type="catalytic activity">
    <reaction evidence="5">
        <text>L-methionyl-tRNA(fMet) + (6R)-10-formyltetrahydrofolate = N-formyl-L-methionyl-tRNA(fMet) + (6S)-5,6,7,8-tetrahydrofolate + H(+)</text>
        <dbReference type="Rhea" id="RHEA:24380"/>
        <dbReference type="Rhea" id="RHEA-COMP:9952"/>
        <dbReference type="Rhea" id="RHEA-COMP:9953"/>
        <dbReference type="ChEBI" id="CHEBI:15378"/>
        <dbReference type="ChEBI" id="CHEBI:57453"/>
        <dbReference type="ChEBI" id="CHEBI:78530"/>
        <dbReference type="ChEBI" id="CHEBI:78844"/>
        <dbReference type="ChEBI" id="CHEBI:195366"/>
        <dbReference type="EC" id="2.1.2.9"/>
    </reaction>
</comment>
<accession>A0A2M6WAC7</accession>
<dbReference type="HAMAP" id="MF_00182">
    <property type="entry name" value="Formyl_trans"/>
    <property type="match status" value="1"/>
</dbReference>
<evidence type="ECO:0000256" key="2">
    <source>
        <dbReference type="ARBA" id="ARBA00012261"/>
    </source>
</evidence>
<organism evidence="8 9">
    <name type="scientific">Candidatus Kuenenbacteria bacterium CG10_big_fil_rev_8_21_14_0_10_36_11</name>
    <dbReference type="NCBI Taxonomy" id="1974618"/>
    <lineage>
        <taxon>Bacteria</taxon>
        <taxon>Candidatus Kueneniibacteriota</taxon>
    </lineage>
</organism>
<dbReference type="InterPro" id="IPR011034">
    <property type="entry name" value="Formyl_transferase-like_C_sf"/>
</dbReference>
<dbReference type="SUPFAM" id="SSF50486">
    <property type="entry name" value="FMT C-terminal domain-like"/>
    <property type="match status" value="1"/>
</dbReference>
<feature type="domain" description="Formyl transferase N-terminal" evidence="6">
    <location>
        <begin position="14"/>
        <end position="183"/>
    </location>
</feature>
<dbReference type="SUPFAM" id="SSF53328">
    <property type="entry name" value="Formyltransferase"/>
    <property type="match status" value="1"/>
</dbReference>
<gene>
    <name evidence="5" type="primary">fmt</name>
    <name evidence="8" type="ORF">COU23_02350</name>
</gene>
<dbReference type="GO" id="GO:0005829">
    <property type="term" value="C:cytosol"/>
    <property type="evidence" value="ECO:0007669"/>
    <property type="project" value="TreeGrafter"/>
</dbReference>
<evidence type="ECO:0000256" key="3">
    <source>
        <dbReference type="ARBA" id="ARBA00022679"/>
    </source>
</evidence>
<comment type="caution">
    <text evidence="8">The sequence shown here is derived from an EMBL/GenBank/DDBJ whole genome shotgun (WGS) entry which is preliminary data.</text>
</comment>
<dbReference type="InterPro" id="IPR041711">
    <property type="entry name" value="Met-tRNA-FMT_N"/>
</dbReference>
<reference evidence="9" key="1">
    <citation type="submission" date="2017-09" db="EMBL/GenBank/DDBJ databases">
        <title>Depth-based differentiation of microbial function through sediment-hosted aquifers and enrichment of novel symbionts in the deep terrestrial subsurface.</title>
        <authorList>
            <person name="Probst A.J."/>
            <person name="Ladd B."/>
            <person name="Jarett J.K."/>
            <person name="Geller-Mcgrath D.E."/>
            <person name="Sieber C.M.K."/>
            <person name="Emerson J.B."/>
            <person name="Anantharaman K."/>
            <person name="Thomas B.C."/>
            <person name="Malmstrom R."/>
            <person name="Stieglmeier M."/>
            <person name="Klingl A."/>
            <person name="Woyke T."/>
            <person name="Ryan C.M."/>
            <person name="Banfield J.F."/>
        </authorList>
    </citation>
    <scope>NUCLEOTIDE SEQUENCE [LARGE SCALE GENOMIC DNA]</scope>
</reference>
<feature type="domain" description="Formyl transferase C-terminal" evidence="7">
    <location>
        <begin position="209"/>
        <end position="316"/>
    </location>
</feature>
<evidence type="ECO:0000259" key="6">
    <source>
        <dbReference type="Pfam" id="PF00551"/>
    </source>
</evidence>
<comment type="function">
    <text evidence="5">Attaches a formyl group to the free amino group of methionyl-tRNA(fMet). The formyl group appears to play a dual role in the initiator identity of N-formylmethionyl-tRNA by promoting its recognition by IF2 and preventing the misappropriation of this tRNA by the elongation apparatus.</text>
</comment>
<dbReference type="InterPro" id="IPR001555">
    <property type="entry name" value="GART_AS"/>
</dbReference>
<dbReference type="CDD" id="cd08646">
    <property type="entry name" value="FMT_core_Met-tRNA-FMT_N"/>
    <property type="match status" value="1"/>
</dbReference>
<evidence type="ECO:0000256" key="4">
    <source>
        <dbReference type="ARBA" id="ARBA00022917"/>
    </source>
</evidence>
<evidence type="ECO:0000259" key="7">
    <source>
        <dbReference type="Pfam" id="PF02911"/>
    </source>
</evidence>
<dbReference type="GO" id="GO:0004479">
    <property type="term" value="F:methionyl-tRNA formyltransferase activity"/>
    <property type="evidence" value="ECO:0007669"/>
    <property type="project" value="UniProtKB-UniRule"/>
</dbReference>
<dbReference type="Proteomes" id="UP000231464">
    <property type="component" value="Unassembled WGS sequence"/>
</dbReference>
<dbReference type="CDD" id="cd08704">
    <property type="entry name" value="Met_tRNA_FMT_C"/>
    <property type="match status" value="1"/>
</dbReference>
<proteinExistence type="inferred from homology"/>
<dbReference type="Gene3D" id="3.40.50.12230">
    <property type="match status" value="1"/>
</dbReference>
<name>A0A2M6WAC7_9BACT</name>
<evidence type="ECO:0000313" key="9">
    <source>
        <dbReference type="Proteomes" id="UP000231464"/>
    </source>
</evidence>
<dbReference type="InterPro" id="IPR005794">
    <property type="entry name" value="Fmt"/>
</dbReference>
<dbReference type="InterPro" id="IPR036477">
    <property type="entry name" value="Formyl_transf_N_sf"/>
</dbReference>
<dbReference type="NCBIfam" id="TIGR00460">
    <property type="entry name" value="fmt"/>
    <property type="match status" value="1"/>
</dbReference>
<dbReference type="AlphaFoldDB" id="A0A2M6WAC7"/>
<keyword evidence="3 5" id="KW-0808">Transferase</keyword>
<evidence type="ECO:0000313" key="8">
    <source>
        <dbReference type="EMBL" id="PIT89701.1"/>
    </source>
</evidence>
<comment type="similarity">
    <text evidence="1 5">Belongs to the Fmt family.</text>
</comment>
<dbReference type="EMBL" id="PFBP01000039">
    <property type="protein sequence ID" value="PIT89701.1"/>
    <property type="molecule type" value="Genomic_DNA"/>
</dbReference>
<evidence type="ECO:0000256" key="5">
    <source>
        <dbReference type="HAMAP-Rule" id="MF_00182"/>
    </source>
</evidence>
<dbReference type="PANTHER" id="PTHR11138">
    <property type="entry name" value="METHIONYL-TRNA FORMYLTRANSFERASE"/>
    <property type="match status" value="1"/>
</dbReference>
<dbReference type="Pfam" id="PF02911">
    <property type="entry name" value="Formyl_trans_C"/>
    <property type="match status" value="1"/>
</dbReference>
<dbReference type="Pfam" id="PF00551">
    <property type="entry name" value="Formyl_trans_N"/>
    <property type="match status" value="1"/>
</dbReference>
<dbReference type="InterPro" id="IPR002376">
    <property type="entry name" value="Formyl_transf_N"/>
</dbReference>
<dbReference type="InterPro" id="IPR005793">
    <property type="entry name" value="Formyl_trans_C"/>
</dbReference>
<dbReference type="EC" id="2.1.2.9" evidence="2 5"/>
<sequence>MAINQLKFIFFGSSEFSVIILKHLVEAGYLPLAIVTVPDQPVGRKQILTPTPVKILALEKNIPILQPEKLDELVGNKNFCSILPELFIVASYGKIIPKNILDLPKFGSLNVHPSLLPKYRGASPIQAALLNGEKETGITIMLMDEKMDHGPILSSAKCLISETENFSELHNRLAKMGAELLIATMPNFLAGKIKPKEQIHNQASFCKIIQKQDGEINWQKSAEEIYNQWRAYADWPGVYSQLAVNNKQLSIKFIEINMVETRHWRVSTNTNIKPGEFFVDNKNLFITCGNNSILEIIKLQIEGKNIMPANDFINGYLKNFGR</sequence>
<dbReference type="PANTHER" id="PTHR11138:SF5">
    <property type="entry name" value="METHIONYL-TRNA FORMYLTRANSFERASE, MITOCHONDRIAL"/>
    <property type="match status" value="1"/>
</dbReference>
<protein>
    <recommendedName>
        <fullName evidence="2 5">Methionyl-tRNA formyltransferase</fullName>
        <ecNumber evidence="2 5">2.1.2.9</ecNumber>
    </recommendedName>
</protein>
<feature type="binding site" evidence="5">
    <location>
        <begin position="114"/>
        <end position="117"/>
    </location>
    <ligand>
        <name>(6S)-5,6,7,8-tetrahydrofolate</name>
        <dbReference type="ChEBI" id="CHEBI:57453"/>
    </ligand>
</feature>